<dbReference type="InterPro" id="IPR000504">
    <property type="entry name" value="RRM_dom"/>
</dbReference>
<feature type="compositionally biased region" description="Low complexity" evidence="4">
    <location>
        <begin position="232"/>
        <end position="242"/>
    </location>
</feature>
<dbReference type="PANTHER" id="PTHR24012">
    <property type="entry name" value="RNA BINDING PROTEIN"/>
    <property type="match status" value="1"/>
</dbReference>
<dbReference type="AlphaFoldDB" id="A0AAV2TN31"/>
<dbReference type="InterPro" id="IPR012677">
    <property type="entry name" value="Nucleotide-bd_a/b_plait_sf"/>
</dbReference>
<protein>
    <recommendedName>
        <fullName evidence="5">RRM domain-containing protein</fullName>
    </recommendedName>
</protein>
<dbReference type="Proteomes" id="UP001497525">
    <property type="component" value="Unassembled WGS sequence"/>
</dbReference>
<dbReference type="Pfam" id="PF00076">
    <property type="entry name" value="RRM_1"/>
    <property type="match status" value="2"/>
</dbReference>
<feature type="region of interest" description="Disordered" evidence="4">
    <location>
        <begin position="63"/>
        <end position="97"/>
    </location>
</feature>
<dbReference type="GO" id="GO:0003723">
    <property type="term" value="F:RNA binding"/>
    <property type="evidence" value="ECO:0007669"/>
    <property type="project" value="UniProtKB-UniRule"/>
</dbReference>
<dbReference type="FunFam" id="3.30.70.330:FF:000060">
    <property type="entry name" value="CUGBP Elav-like family member 4"/>
    <property type="match status" value="1"/>
</dbReference>
<dbReference type="EMBL" id="CAXLJL010000456">
    <property type="protein sequence ID" value="CAL5137911.1"/>
    <property type="molecule type" value="Genomic_DNA"/>
</dbReference>
<dbReference type="InterPro" id="IPR035979">
    <property type="entry name" value="RBD_domain_sf"/>
</dbReference>
<feature type="compositionally biased region" description="Low complexity" evidence="4">
    <location>
        <begin position="252"/>
        <end position="271"/>
    </location>
</feature>
<dbReference type="PROSITE" id="PS50102">
    <property type="entry name" value="RRM"/>
    <property type="match status" value="2"/>
</dbReference>
<reference evidence="6" key="1">
    <citation type="submission" date="2024-06" db="EMBL/GenBank/DDBJ databases">
        <authorList>
            <person name="Liu X."/>
            <person name="Lenzi L."/>
            <person name="Haldenby T S."/>
            <person name="Uol C."/>
        </authorList>
    </citation>
    <scope>NUCLEOTIDE SEQUENCE</scope>
</reference>
<keyword evidence="2 3" id="KW-0694">RNA-binding</keyword>
<dbReference type="SMART" id="SM00360">
    <property type="entry name" value="RRM"/>
    <property type="match status" value="2"/>
</dbReference>
<name>A0AAV2TN31_CALDB</name>
<dbReference type="Gene3D" id="3.30.70.330">
    <property type="match status" value="2"/>
</dbReference>
<feature type="compositionally biased region" description="Polar residues" evidence="4">
    <location>
        <begin position="76"/>
        <end position="91"/>
    </location>
</feature>
<evidence type="ECO:0000313" key="7">
    <source>
        <dbReference type="Proteomes" id="UP001497525"/>
    </source>
</evidence>
<organism evidence="6 7">
    <name type="scientific">Calicophoron daubneyi</name>
    <name type="common">Rumen fluke</name>
    <name type="synonym">Paramphistomum daubneyi</name>
    <dbReference type="NCBI Taxonomy" id="300641"/>
    <lineage>
        <taxon>Eukaryota</taxon>
        <taxon>Metazoa</taxon>
        <taxon>Spiralia</taxon>
        <taxon>Lophotrochozoa</taxon>
        <taxon>Platyhelminthes</taxon>
        <taxon>Trematoda</taxon>
        <taxon>Digenea</taxon>
        <taxon>Plagiorchiida</taxon>
        <taxon>Pronocephalata</taxon>
        <taxon>Paramphistomoidea</taxon>
        <taxon>Paramphistomidae</taxon>
        <taxon>Calicophoron</taxon>
    </lineage>
</organism>
<gene>
    <name evidence="6" type="ORF">CDAUBV1_LOCUS12389</name>
</gene>
<evidence type="ECO:0000259" key="5">
    <source>
        <dbReference type="PROSITE" id="PS50102"/>
    </source>
</evidence>
<evidence type="ECO:0000256" key="3">
    <source>
        <dbReference type="PROSITE-ProRule" id="PRU00176"/>
    </source>
</evidence>
<feature type="domain" description="RRM" evidence="5">
    <location>
        <begin position="737"/>
        <end position="815"/>
    </location>
</feature>
<evidence type="ECO:0000256" key="2">
    <source>
        <dbReference type="ARBA" id="ARBA00022884"/>
    </source>
</evidence>
<feature type="domain" description="RRM" evidence="5">
    <location>
        <begin position="104"/>
        <end position="184"/>
    </location>
</feature>
<evidence type="ECO:0000256" key="4">
    <source>
        <dbReference type="SAM" id="MobiDB-lite"/>
    </source>
</evidence>
<evidence type="ECO:0000313" key="6">
    <source>
        <dbReference type="EMBL" id="CAL5137911.1"/>
    </source>
</evidence>
<dbReference type="FunFam" id="3.30.70.330:FF:000198">
    <property type="entry name" value="CUGBP Elav-like family member 6 isoform X3"/>
    <property type="match status" value="1"/>
</dbReference>
<proteinExistence type="predicted"/>
<keyword evidence="1" id="KW-0677">Repeat</keyword>
<sequence length="823" mass="84638">MMMALDNSHQHAASEAKTLTSVDLGLGLSDSGGLLELRRPNSDSSAKISGDFTYGYPAPLSPTSSSYQTLDRHSAPASTNKSNSLQNTPNESRSDSVLGCSEDRKLFVGMLGRQQTEDDVRALFGPFGFIEECTILRDQNGLSKGCAFIKYATNSEALSAIDGLHNSRTMQGASSPLVVKFADTDRERQLRRQQQQQQQLALNVSVPTSLSPCGLANGLSVSLGNGHLNGSQLAGQLQQTQTQPPPPPPTQQQPTAQVIQPTQQPPQQVTGSGLSVQQANQLTSNMSTLTSTAAVAAAAAYQQALAAAGYQTHYAATQLTPGMTPASAVTVSSSGNPLQNSQVAQPQSVATGTAYLNPMAAFMAAAAMQYASPTQFSAMAPLPTLTASRPNAVPMQLSTSTTPNGYAQLTPNSAISGTNSGSPPNALGSFSTNPCPVTLHNNSLAQIGSLVPLSDLTLLTHSNLAALAQPGSGTTPQAGEAGAAAAVIGLNGSAGDYTNGSTSGVLVSATTSPTSALSTYANIGNGHCQQVAVSSAGNTVIQSGMIPNVSLTAAAAAAAAAAGFLTPTAGFMTPSASTPPTASPTILAPGMAADPASLYAAAAAAALHANPAATQLQFSQLHPSFAQATGANSPLGAPAGSPMAHGAAVSPTVTLNSYLTDPATLNAATLAAAAAAQSLVNDPMHQLYAGLQAYGLAYPTAATAYPSFHNLHHQALSMPVHQKEGTRELILTGPEGCNLFIYHLPQEFGDQELAQMFMPFGTVISAKVYVDRATNQSKCFGFVSFDNQTSAQNAIQAMNGFQIGLKRLKVQLKRPKADNRKPY</sequence>
<dbReference type="CDD" id="cd12635">
    <property type="entry name" value="RRM2_CELF3_4_5_6"/>
    <property type="match status" value="1"/>
</dbReference>
<evidence type="ECO:0000256" key="1">
    <source>
        <dbReference type="ARBA" id="ARBA00022737"/>
    </source>
</evidence>
<dbReference type="SUPFAM" id="SSF54928">
    <property type="entry name" value="RNA-binding domain, RBD"/>
    <property type="match status" value="1"/>
</dbReference>
<comment type="caution">
    <text evidence="6">The sequence shown here is derived from an EMBL/GenBank/DDBJ whole genome shotgun (WGS) entry which is preliminary data.</text>
</comment>
<accession>A0AAV2TN31</accession>
<feature type="region of interest" description="Disordered" evidence="4">
    <location>
        <begin position="230"/>
        <end position="276"/>
    </location>
</feature>
<dbReference type="CDD" id="cd12639">
    <property type="entry name" value="RRM3_CELF3_4_5_6"/>
    <property type="match status" value="1"/>
</dbReference>